<evidence type="ECO:0000313" key="2">
    <source>
        <dbReference type="EMBL" id="TYK32018.1"/>
    </source>
</evidence>
<dbReference type="Proteomes" id="UP000324383">
    <property type="component" value="Unassembled WGS sequence"/>
</dbReference>
<dbReference type="PANTHER" id="PTHR12121:SF36">
    <property type="entry name" value="ENDONUCLEASE_EXONUCLEASE_PHOSPHATASE DOMAIN-CONTAINING PROTEIN"/>
    <property type="match status" value="1"/>
</dbReference>
<sequence>MMKKNLLLLPFLFASCGQVKQQASDSEPVNIMSFNIRYDNPDDSLNNWKYRKDRVANAVRFYDVDVLGTQEVLHNQLEDLKQHLPDYEAVGVGREDGKEKGEYAALWYRKSRFALLDVGHFWLSEAPEVPGSKGWDGACERMASWVKLQDKVTGRGYFILNTHLDHVGVVARREGIKLILDRVSELSGGWPVVVTGDFNSVPDSDVIRHVTDVDNPNHLDDARRLSPVVYGPAWSFHDFGEIPYNDRPLIDYVFVRNGLKVLRYGVLAETENGAFLSDHAPVLVTVE</sequence>
<keyword evidence="2" id="KW-0378">Hydrolase</keyword>
<evidence type="ECO:0000259" key="1">
    <source>
        <dbReference type="Pfam" id="PF03372"/>
    </source>
</evidence>
<name>A0A5D3F7X3_9BACE</name>
<dbReference type="InterPro" id="IPR005135">
    <property type="entry name" value="Endo/exonuclease/phosphatase"/>
</dbReference>
<accession>A0A5D3F7X3</accession>
<dbReference type="AlphaFoldDB" id="A0A5D3F7X3"/>
<comment type="caution">
    <text evidence="2">The sequence shown here is derived from an EMBL/GenBank/DDBJ whole genome shotgun (WGS) entry which is preliminary data.</text>
</comment>
<organism evidence="2 3">
    <name type="scientific">Bacteroides pyogenes</name>
    <dbReference type="NCBI Taxonomy" id="310300"/>
    <lineage>
        <taxon>Bacteria</taxon>
        <taxon>Pseudomonadati</taxon>
        <taxon>Bacteroidota</taxon>
        <taxon>Bacteroidia</taxon>
        <taxon>Bacteroidales</taxon>
        <taxon>Bacteroidaceae</taxon>
        <taxon>Bacteroides</taxon>
    </lineage>
</organism>
<keyword evidence="3" id="KW-1185">Reference proteome</keyword>
<feature type="domain" description="Endonuclease/exonuclease/phosphatase" evidence="1">
    <location>
        <begin position="32"/>
        <end position="279"/>
    </location>
</feature>
<keyword evidence="2" id="KW-0540">Nuclease</keyword>
<keyword evidence="2" id="KW-0255">Endonuclease</keyword>
<dbReference type="RefSeq" id="WP_027325854.1">
    <property type="nucleotide sequence ID" value="NZ_CAMBON010000049.1"/>
</dbReference>
<dbReference type="GO" id="GO:0000175">
    <property type="term" value="F:3'-5'-RNA exonuclease activity"/>
    <property type="evidence" value="ECO:0007669"/>
    <property type="project" value="TreeGrafter"/>
</dbReference>
<evidence type="ECO:0000313" key="3">
    <source>
        <dbReference type="Proteomes" id="UP000324383"/>
    </source>
</evidence>
<proteinExistence type="predicted"/>
<dbReference type="CDD" id="cd09083">
    <property type="entry name" value="EEP-1"/>
    <property type="match status" value="1"/>
</dbReference>
<dbReference type="PROSITE" id="PS51257">
    <property type="entry name" value="PROKAR_LIPOPROTEIN"/>
    <property type="match status" value="1"/>
</dbReference>
<dbReference type="Gene3D" id="3.60.10.10">
    <property type="entry name" value="Endonuclease/exonuclease/phosphatase"/>
    <property type="match status" value="1"/>
</dbReference>
<dbReference type="PANTHER" id="PTHR12121">
    <property type="entry name" value="CARBON CATABOLITE REPRESSOR PROTEIN 4"/>
    <property type="match status" value="1"/>
</dbReference>
<protein>
    <submittedName>
        <fullName evidence="2">Endonuclease/exonuclease/phosphatase family protein</fullName>
    </submittedName>
</protein>
<dbReference type="GO" id="GO:0004519">
    <property type="term" value="F:endonuclease activity"/>
    <property type="evidence" value="ECO:0007669"/>
    <property type="project" value="UniProtKB-KW"/>
</dbReference>
<dbReference type="Pfam" id="PF03372">
    <property type="entry name" value="Exo_endo_phos"/>
    <property type="match status" value="1"/>
</dbReference>
<reference evidence="2 3" key="1">
    <citation type="submission" date="2019-07" db="EMBL/GenBank/DDBJ databases">
        <title>Draft Genome Sequences of Bacteroides pyogenes Strains Isolated from the Uterus Holstein Dairy Cows with Metritis.</title>
        <authorList>
            <person name="Cunha F."/>
            <person name="Galvao K.N."/>
            <person name="Jeon S.J."/>
            <person name="Jeong K.C."/>
        </authorList>
    </citation>
    <scope>NUCLEOTIDE SEQUENCE [LARGE SCALE GENOMIC DNA]</scope>
    <source>
        <strain evidence="2 3">KG-31</strain>
    </source>
</reference>
<dbReference type="EMBL" id="VKLW01000043">
    <property type="protein sequence ID" value="TYK32018.1"/>
    <property type="molecule type" value="Genomic_DNA"/>
</dbReference>
<dbReference type="SUPFAM" id="SSF56219">
    <property type="entry name" value="DNase I-like"/>
    <property type="match status" value="1"/>
</dbReference>
<gene>
    <name evidence="2" type="ORF">FNJ60_13945</name>
</gene>
<dbReference type="InterPro" id="IPR036691">
    <property type="entry name" value="Endo/exonu/phosph_ase_sf"/>
</dbReference>
<dbReference type="InterPro" id="IPR050410">
    <property type="entry name" value="CCR4/nocturin_mRNA_transcr"/>
</dbReference>
<keyword evidence="2" id="KW-0269">Exonuclease</keyword>